<dbReference type="PANTHER" id="PTHR15528">
    <property type="entry name" value="PEROXISOME PROLIFERATOR ACTIVATED RECEPTOR GAMMA COACTIVATOR 1 PGC-1 -RELATED"/>
    <property type="match status" value="1"/>
</dbReference>
<dbReference type="InterPro" id="IPR012677">
    <property type="entry name" value="Nucleotide-bd_a/b_plait_sf"/>
</dbReference>
<feature type="region of interest" description="Disordered" evidence="7">
    <location>
        <begin position="401"/>
        <end position="475"/>
    </location>
</feature>
<feature type="compositionally biased region" description="Polar residues" evidence="7">
    <location>
        <begin position="219"/>
        <end position="240"/>
    </location>
</feature>
<keyword evidence="3" id="KW-0694">RNA-binding</keyword>
<evidence type="ECO:0000256" key="1">
    <source>
        <dbReference type="ARBA" id="ARBA00004123"/>
    </source>
</evidence>
<feature type="region of interest" description="Disordered" evidence="7">
    <location>
        <begin position="207"/>
        <end position="267"/>
    </location>
</feature>
<feature type="region of interest" description="Disordered" evidence="7">
    <location>
        <begin position="120"/>
        <end position="184"/>
    </location>
</feature>
<evidence type="ECO:0000256" key="4">
    <source>
        <dbReference type="ARBA" id="ARBA00023015"/>
    </source>
</evidence>
<feature type="compositionally biased region" description="Basic and acidic residues" evidence="7">
    <location>
        <begin position="80"/>
        <end position="90"/>
    </location>
</feature>
<feature type="compositionally biased region" description="Basic and acidic residues" evidence="7">
    <location>
        <begin position="526"/>
        <end position="536"/>
    </location>
</feature>
<dbReference type="EMBL" id="OZ035830">
    <property type="protein sequence ID" value="CAL1614480.1"/>
    <property type="molecule type" value="Genomic_DNA"/>
</dbReference>
<evidence type="ECO:0000256" key="6">
    <source>
        <dbReference type="ARBA" id="ARBA00023242"/>
    </source>
</evidence>
<dbReference type="GO" id="GO:0005634">
    <property type="term" value="C:nucleus"/>
    <property type="evidence" value="ECO:0007669"/>
    <property type="project" value="UniProtKB-SubCell"/>
</dbReference>
<dbReference type="InterPro" id="IPR034605">
    <property type="entry name" value="PGC-1"/>
</dbReference>
<dbReference type="Gene3D" id="3.30.70.330">
    <property type="match status" value="1"/>
</dbReference>
<evidence type="ECO:0008006" key="10">
    <source>
        <dbReference type="Google" id="ProtNLM"/>
    </source>
</evidence>
<feature type="region of interest" description="Disordered" evidence="7">
    <location>
        <begin position="1"/>
        <end position="99"/>
    </location>
</feature>
<feature type="compositionally biased region" description="Polar residues" evidence="7">
    <location>
        <begin position="1077"/>
        <end position="1088"/>
    </location>
</feature>
<name>A0AAV2MMN9_KNICA</name>
<evidence type="ECO:0000256" key="7">
    <source>
        <dbReference type="SAM" id="MobiDB-lite"/>
    </source>
</evidence>
<feature type="compositionally biased region" description="Low complexity" evidence="7">
    <location>
        <begin position="665"/>
        <end position="675"/>
    </location>
</feature>
<sequence length="1274" mass="139434">MFIRVDLPLERKPRAVRPSGRLCTELHRHLTTTGQRGGRGDHDAAAAEAAADSDEEEEDEDSESEEEEEEEDDSSSSSEMDAKAAPRAEPAKPQFSSEKELQSVVGLITYMHTYCLPSRKQHAGWDRRDRDAQRNRPRPPSLAQNTNSHTRVVLVATAPGSSSAVAHGGGNPVPGAPKRIPFARRREVKANSLLRELLQRTSSYDVSKPYRLHTPPYVCSSSPGRGTNAPSAQAKATPTASRHERSSPDRSSSSTDNSLDTLAEDGGSFSVRRSRRLASFPSRFAKRHRPSRPVAVEKTDLEKPAAKLAPAPETVEAETEMLTPTDGGNEASEQPKPCCHNEKRACLCLPLNPKSTGESQYSTKPFEAALSVDLCGTAGLTPPTTPPHKPVEDELFKPSDANKTATAEGGGDSTSLAPSSNSNPPGNKPSSWLRGAPNRKLPEQTELYAQLRRMGQAGEETRRSFGDHDYCAPSLGESRKRSAAILGAVLQAYGGKEQVANGVEAADEEPSAETKPQEGGDMCGDSEPRSEPRSGDEPPSDVPPSAPECQGSTPPASEEETERSQSRSPSPPLHLCPDSPASKTDSRTGPIPTAGPDPFPQQDRTHSHSRTGPIPTAGPDPFPQQDRTHSHSRTGPIPTAGPDPFPQQDRTHSHSRGQQDRTHSHSPFPSSDPFPQQTIPQQDRPIPTAGPTHSHSRTIPSRTHSHSRTDPFPQQDRPIPTAGPTHSHSRPTHSHSRTDPFPQQDRPIPTAGPTHSTRQQDRPIPTAGRTHSHSRTDPFPQQDRTQDRPFPQQDRTHSHSRTDPFPQQDRPIPTAGPTHSTADPSQQGPFHSRTDPFPQQDRPIPTAGPTHSHSRTDPTIPQQDRRTDPFPQQDRPIPTADPDPFPQQEDHSHRTDPFPTDQDSRPIPILPTAGPDPFHTASQDRPIPTAGPTHSHSRTDPFPQQDRPIPTAGPTHSHSRTDPFPTAGPTHSHSRTDPFPQQDWTHSHSRTDPFPQQDRTHSHSRTDPLPQQDRPIPQQDRPIPTAGLDPFPQQDRPIPTAGPDPFPQQDRTHSHSRTGPIPTAGPDPGTVPRSDPSAENKSTVSGRSSRGGAAHYSAMCHNAFTAAIIPVYKKTASSSAVAVSLTFTFTFTSGCCTREQMSNCYENSEVCVDEAERKEPASEEDNCQVFYIHNLPSSVTQNMLRKRFQVFGKAEDCKVIICNEERCGVIKICQNGNQRHRKEVVFNAAPTALRRLTRKRYIDLDEAGPGPVKSKYDALDFDTLLKEAQKSLHR</sequence>
<keyword evidence="9" id="KW-1185">Reference proteome</keyword>
<feature type="region of interest" description="Disordered" evidence="7">
    <location>
        <begin position="500"/>
        <end position="1092"/>
    </location>
</feature>
<feature type="compositionally biased region" description="Basic and acidic residues" evidence="7">
    <location>
        <begin position="459"/>
        <end position="470"/>
    </location>
</feature>
<keyword evidence="2" id="KW-0597">Phosphoprotein</keyword>
<feature type="region of interest" description="Disordered" evidence="7">
    <location>
        <begin position="281"/>
        <end position="318"/>
    </location>
</feature>
<gene>
    <name evidence="8" type="ORF">KC01_LOCUS40522</name>
</gene>
<accession>A0AAV2MMN9</accession>
<keyword evidence="6" id="KW-0539">Nucleus</keyword>
<keyword evidence="4" id="KW-0805">Transcription regulation</keyword>
<dbReference type="AlphaFoldDB" id="A0AAV2MMN9"/>
<proteinExistence type="predicted"/>
<feature type="compositionally biased region" description="Low complexity" evidence="7">
    <location>
        <begin position="1010"/>
        <end position="1024"/>
    </location>
</feature>
<evidence type="ECO:0000313" key="9">
    <source>
        <dbReference type="Proteomes" id="UP001497482"/>
    </source>
</evidence>
<dbReference type="Proteomes" id="UP001497482">
    <property type="component" value="Chromosome 8"/>
</dbReference>
<feature type="compositionally biased region" description="Polar residues" evidence="7">
    <location>
        <begin position="817"/>
        <end position="829"/>
    </location>
</feature>
<keyword evidence="5" id="KW-0804">Transcription</keyword>
<dbReference type="SUPFAM" id="SSF54928">
    <property type="entry name" value="RNA-binding domain, RBD"/>
    <property type="match status" value="1"/>
</dbReference>
<feature type="compositionally biased region" description="Low complexity" evidence="7">
    <location>
        <begin position="249"/>
        <end position="260"/>
    </location>
</feature>
<feature type="compositionally biased region" description="Polar residues" evidence="7">
    <location>
        <begin position="691"/>
        <end position="702"/>
    </location>
</feature>
<comment type="subcellular location">
    <subcellularLocation>
        <location evidence="1">Nucleus</location>
    </subcellularLocation>
</comment>
<evidence type="ECO:0000256" key="3">
    <source>
        <dbReference type="ARBA" id="ARBA00022884"/>
    </source>
</evidence>
<protein>
    <recommendedName>
        <fullName evidence="10">RRM domain-containing protein</fullName>
    </recommendedName>
</protein>
<dbReference type="GO" id="GO:0003723">
    <property type="term" value="F:RNA binding"/>
    <property type="evidence" value="ECO:0007669"/>
    <property type="project" value="UniProtKB-KW"/>
</dbReference>
<dbReference type="GO" id="GO:0003712">
    <property type="term" value="F:transcription coregulator activity"/>
    <property type="evidence" value="ECO:0007669"/>
    <property type="project" value="InterPro"/>
</dbReference>
<feature type="compositionally biased region" description="Basic and acidic residues" evidence="7">
    <location>
        <begin position="123"/>
        <end position="134"/>
    </location>
</feature>
<feature type="compositionally biased region" description="Acidic residues" evidence="7">
    <location>
        <begin position="51"/>
        <end position="74"/>
    </location>
</feature>
<organism evidence="8 9">
    <name type="scientific">Knipowitschia caucasica</name>
    <name type="common">Caucasian dwarf goby</name>
    <name type="synonym">Pomatoschistus caucasicus</name>
    <dbReference type="NCBI Taxonomy" id="637954"/>
    <lineage>
        <taxon>Eukaryota</taxon>
        <taxon>Metazoa</taxon>
        <taxon>Chordata</taxon>
        <taxon>Craniata</taxon>
        <taxon>Vertebrata</taxon>
        <taxon>Euteleostomi</taxon>
        <taxon>Actinopterygii</taxon>
        <taxon>Neopterygii</taxon>
        <taxon>Teleostei</taxon>
        <taxon>Neoteleostei</taxon>
        <taxon>Acanthomorphata</taxon>
        <taxon>Gobiaria</taxon>
        <taxon>Gobiiformes</taxon>
        <taxon>Gobioidei</taxon>
        <taxon>Gobiidae</taxon>
        <taxon>Gobiinae</taxon>
        <taxon>Knipowitschia</taxon>
    </lineage>
</organism>
<dbReference type="InterPro" id="IPR035979">
    <property type="entry name" value="RBD_domain_sf"/>
</dbReference>
<feature type="compositionally biased region" description="Basic and acidic residues" evidence="7">
    <location>
        <begin position="649"/>
        <end position="663"/>
    </location>
</feature>
<reference evidence="8 9" key="1">
    <citation type="submission" date="2024-04" db="EMBL/GenBank/DDBJ databases">
        <authorList>
            <person name="Waldvogel A.-M."/>
            <person name="Schoenle A."/>
        </authorList>
    </citation>
    <scope>NUCLEOTIDE SEQUENCE [LARGE SCALE GENOMIC DNA]</scope>
</reference>
<feature type="compositionally biased region" description="Basic and acidic residues" evidence="7">
    <location>
        <begin position="295"/>
        <end position="305"/>
    </location>
</feature>
<dbReference type="PANTHER" id="PTHR15528:SF12">
    <property type="entry name" value="PEROXISOME PROLIFERATOR-ACTIVATED RECEPTOR GAMMA COACTIVATOR 1-BETA"/>
    <property type="match status" value="1"/>
</dbReference>
<evidence type="ECO:0000256" key="2">
    <source>
        <dbReference type="ARBA" id="ARBA00022553"/>
    </source>
</evidence>
<evidence type="ECO:0000256" key="5">
    <source>
        <dbReference type="ARBA" id="ARBA00023163"/>
    </source>
</evidence>
<evidence type="ECO:0000313" key="8">
    <source>
        <dbReference type="EMBL" id="CAL1614480.1"/>
    </source>
</evidence>
<feature type="compositionally biased region" description="Low complexity" evidence="7">
    <location>
        <begin position="413"/>
        <end position="431"/>
    </location>
</feature>
<dbReference type="GO" id="GO:0045944">
    <property type="term" value="P:positive regulation of transcription by RNA polymerase II"/>
    <property type="evidence" value="ECO:0007669"/>
    <property type="project" value="TreeGrafter"/>
</dbReference>